<dbReference type="FunFam" id="2.40.50.100:FF:000003">
    <property type="entry name" value="Acetyl-CoA carboxylase biotin carboxyl carrier protein"/>
    <property type="match status" value="1"/>
</dbReference>
<reference evidence="3 4" key="1">
    <citation type="submission" date="2019-03" db="EMBL/GenBank/DDBJ databases">
        <title>Muricauda SCR12 sp.nov, a marine bacterium isolated from Pacific Ocean:the Okinawa trough.</title>
        <authorList>
            <person name="Liu L."/>
        </authorList>
    </citation>
    <scope>NUCLEOTIDE SEQUENCE [LARGE SCALE GENOMIC DNA]</scope>
    <source>
        <strain evidence="3 4">SCR12</strain>
    </source>
</reference>
<dbReference type="OrthoDB" id="9812676at2"/>
<dbReference type="RefSeq" id="WP_136565935.1">
    <property type="nucleotide sequence ID" value="NZ_SNTZ01000002.1"/>
</dbReference>
<name>A0A4S8S0Q7_9FLAO</name>
<evidence type="ECO:0000313" key="4">
    <source>
        <dbReference type="Proteomes" id="UP000310406"/>
    </source>
</evidence>
<proteinExistence type="predicted"/>
<dbReference type="CDD" id="cd06850">
    <property type="entry name" value="biotinyl_domain"/>
    <property type="match status" value="1"/>
</dbReference>
<dbReference type="SUPFAM" id="SSF51230">
    <property type="entry name" value="Single hybrid motif"/>
    <property type="match status" value="1"/>
</dbReference>
<evidence type="ECO:0000256" key="1">
    <source>
        <dbReference type="ARBA" id="ARBA00023267"/>
    </source>
</evidence>
<dbReference type="PROSITE" id="PS50968">
    <property type="entry name" value="BIOTINYL_LIPOYL"/>
    <property type="match status" value="1"/>
</dbReference>
<dbReference type="InterPro" id="IPR050709">
    <property type="entry name" value="Biotin_Carboxyl_Carrier/Decarb"/>
</dbReference>
<dbReference type="InterPro" id="IPR000089">
    <property type="entry name" value="Biotin_lipoyl"/>
</dbReference>
<dbReference type="InterPro" id="IPR011053">
    <property type="entry name" value="Single_hybrid_motif"/>
</dbReference>
<dbReference type="PANTHER" id="PTHR45266">
    <property type="entry name" value="OXALOACETATE DECARBOXYLASE ALPHA CHAIN"/>
    <property type="match status" value="1"/>
</dbReference>
<dbReference type="PANTHER" id="PTHR45266:SF3">
    <property type="entry name" value="OXALOACETATE DECARBOXYLASE ALPHA CHAIN"/>
    <property type="match status" value="1"/>
</dbReference>
<dbReference type="AlphaFoldDB" id="A0A4S8S0Q7"/>
<feature type="domain" description="Lipoyl-binding" evidence="2">
    <location>
        <begin position="86"/>
        <end position="161"/>
    </location>
</feature>
<keyword evidence="4" id="KW-1185">Reference proteome</keyword>
<organism evidence="3 4">
    <name type="scientific">Flagellimonas alvinocaridis</name>
    <dbReference type="NCBI Taxonomy" id="2530200"/>
    <lineage>
        <taxon>Bacteria</taxon>
        <taxon>Pseudomonadati</taxon>
        <taxon>Bacteroidota</taxon>
        <taxon>Flavobacteriia</taxon>
        <taxon>Flavobacteriales</taxon>
        <taxon>Flavobacteriaceae</taxon>
        <taxon>Flagellimonas</taxon>
    </lineage>
</organism>
<dbReference type="InterPro" id="IPR001882">
    <property type="entry name" value="Biotin_BS"/>
</dbReference>
<dbReference type="EMBL" id="SNTZ01000002">
    <property type="protein sequence ID" value="THV60354.1"/>
    <property type="molecule type" value="Genomic_DNA"/>
</dbReference>
<gene>
    <name evidence="3" type="ORF">EZV76_07305</name>
</gene>
<dbReference type="Proteomes" id="UP000310406">
    <property type="component" value="Unassembled WGS sequence"/>
</dbReference>
<keyword evidence="1" id="KW-0092">Biotin</keyword>
<evidence type="ECO:0000259" key="2">
    <source>
        <dbReference type="PROSITE" id="PS50968"/>
    </source>
</evidence>
<accession>A0A4S8S0Q7</accession>
<protein>
    <submittedName>
        <fullName evidence="3">Biotin/lipoyl-binding protein</fullName>
    </submittedName>
</protein>
<dbReference type="Pfam" id="PF00364">
    <property type="entry name" value="Biotin_lipoyl"/>
    <property type="match status" value="1"/>
</dbReference>
<evidence type="ECO:0000313" key="3">
    <source>
        <dbReference type="EMBL" id="THV60354.1"/>
    </source>
</evidence>
<comment type="caution">
    <text evidence="3">The sequence shown here is derived from an EMBL/GenBank/DDBJ whole genome shotgun (WGS) entry which is preliminary data.</text>
</comment>
<dbReference type="PROSITE" id="PS00188">
    <property type="entry name" value="BIOTIN"/>
    <property type="match status" value="1"/>
</dbReference>
<dbReference type="Gene3D" id="2.40.50.100">
    <property type="match status" value="1"/>
</dbReference>
<sequence>MDNPYTVVVDGTSEFQLSKEDIASLDIIKTGPNGFHLLKDGTSYHIQMVEMQFNARTYTVSVNGTEHQVSINTPLDGLIKAMGFASNGQKSIDSIMAPMPGLILDILVSEGQEVEEDDQLLILEAMKMENIIASPRSGIIKKIGVKKGDAVDKKQLLIEFE</sequence>